<evidence type="ECO:0000313" key="7">
    <source>
        <dbReference type="EMBL" id="MCU9846906.1"/>
    </source>
</evidence>
<organism evidence="7 8">
    <name type="scientific">Albidovulum salinarum</name>
    <dbReference type="NCBI Taxonomy" id="2984153"/>
    <lineage>
        <taxon>Bacteria</taxon>
        <taxon>Pseudomonadati</taxon>
        <taxon>Pseudomonadota</taxon>
        <taxon>Alphaproteobacteria</taxon>
        <taxon>Rhodobacterales</taxon>
        <taxon>Paracoccaceae</taxon>
        <taxon>Albidovulum</taxon>
    </lineage>
</organism>
<keyword evidence="2" id="KW-0561">Oxygen transport</keyword>
<keyword evidence="2" id="KW-0813">Transport</keyword>
<dbReference type="RefSeq" id="WP_263332973.1">
    <property type="nucleotide sequence ID" value="NZ_JAOVQO010000002.1"/>
</dbReference>
<evidence type="ECO:0000259" key="6">
    <source>
        <dbReference type="Pfam" id="PF01814"/>
    </source>
</evidence>
<dbReference type="InterPro" id="IPR012827">
    <property type="entry name" value="Hemerythrin_metal-bd"/>
</dbReference>
<dbReference type="InterPro" id="IPR050669">
    <property type="entry name" value="Hemerythrin"/>
</dbReference>
<evidence type="ECO:0000256" key="5">
    <source>
        <dbReference type="SAM" id="Coils"/>
    </source>
</evidence>
<feature type="coiled-coil region" evidence="5">
    <location>
        <begin position="78"/>
        <end position="112"/>
    </location>
</feature>
<dbReference type="NCBIfam" id="NF033749">
    <property type="entry name" value="bact_hemeryth"/>
    <property type="match status" value="1"/>
</dbReference>
<evidence type="ECO:0000256" key="1">
    <source>
        <dbReference type="ARBA" id="ARBA00010587"/>
    </source>
</evidence>
<comment type="caution">
    <text evidence="7">The sequence shown here is derived from an EMBL/GenBank/DDBJ whole genome shotgun (WGS) entry which is preliminary data.</text>
</comment>
<dbReference type="InterPro" id="IPR035938">
    <property type="entry name" value="Hemerythrin-like_sf"/>
</dbReference>
<evidence type="ECO:0000256" key="2">
    <source>
        <dbReference type="ARBA" id="ARBA00022621"/>
    </source>
</evidence>
<dbReference type="NCBIfam" id="TIGR02481">
    <property type="entry name" value="hemeryth_dom"/>
    <property type="match status" value="1"/>
</dbReference>
<evidence type="ECO:0000313" key="8">
    <source>
        <dbReference type="Proteomes" id="UP001209535"/>
    </source>
</evidence>
<comment type="similarity">
    <text evidence="1">Belongs to the hemerythrin family.</text>
</comment>
<dbReference type="CDD" id="cd12107">
    <property type="entry name" value="Hemerythrin"/>
    <property type="match status" value="1"/>
</dbReference>
<sequence length="134" mass="15311">MAPIAWKPEYSVGDPAVDHEHQELVELVNSAAAAILDGRPDADIDRSFGDLFRAISAHFAHEEKQMRRAEYDQYPPHKADHERLLDALRDIMDDAQDDAETAAERLTAALEAWFVEHFRTHDARLHRKLGPHDH</sequence>
<dbReference type="InterPro" id="IPR016131">
    <property type="entry name" value="Haemerythrin_Fe_BS"/>
</dbReference>
<keyword evidence="3" id="KW-0479">Metal-binding</keyword>
<evidence type="ECO:0000256" key="3">
    <source>
        <dbReference type="ARBA" id="ARBA00022723"/>
    </source>
</evidence>
<feature type="domain" description="Hemerythrin-like" evidence="6">
    <location>
        <begin position="16"/>
        <end position="128"/>
    </location>
</feature>
<dbReference type="EMBL" id="JAOVQO010000002">
    <property type="protein sequence ID" value="MCU9846906.1"/>
    <property type="molecule type" value="Genomic_DNA"/>
</dbReference>
<keyword evidence="5" id="KW-0175">Coiled coil</keyword>
<gene>
    <name evidence="7" type="ORF">OEZ60_02710</name>
</gene>
<name>A0ABT2WZ03_9RHOB</name>
<dbReference type="PROSITE" id="PS00550">
    <property type="entry name" value="HEMERYTHRINS"/>
    <property type="match status" value="1"/>
</dbReference>
<dbReference type="PANTHER" id="PTHR37164">
    <property type="entry name" value="BACTERIOHEMERYTHRIN"/>
    <property type="match status" value="1"/>
</dbReference>
<proteinExistence type="inferred from homology"/>
<dbReference type="InterPro" id="IPR012312">
    <property type="entry name" value="Hemerythrin-like"/>
</dbReference>
<dbReference type="SUPFAM" id="SSF47188">
    <property type="entry name" value="Hemerythrin-like"/>
    <property type="match status" value="1"/>
</dbReference>
<dbReference type="PANTHER" id="PTHR37164:SF1">
    <property type="entry name" value="BACTERIOHEMERYTHRIN"/>
    <property type="match status" value="1"/>
</dbReference>
<dbReference type="Gene3D" id="1.20.120.50">
    <property type="entry name" value="Hemerythrin-like"/>
    <property type="match status" value="1"/>
</dbReference>
<keyword evidence="8" id="KW-1185">Reference proteome</keyword>
<accession>A0ABT2WZ03</accession>
<reference evidence="7 8" key="1">
    <citation type="submission" date="2022-10" db="EMBL/GenBank/DDBJ databases">
        <title>Defluviimonas sp. nov., isolated from ocean surface sediments.</title>
        <authorList>
            <person name="He W."/>
            <person name="Wang L."/>
            <person name="Zhang D.-F."/>
        </authorList>
    </citation>
    <scope>NUCLEOTIDE SEQUENCE [LARGE SCALE GENOMIC DNA]</scope>
    <source>
        <strain evidence="7 8">WL0024</strain>
    </source>
</reference>
<keyword evidence="4" id="KW-0408">Iron</keyword>
<evidence type="ECO:0000256" key="4">
    <source>
        <dbReference type="ARBA" id="ARBA00023004"/>
    </source>
</evidence>
<protein>
    <submittedName>
        <fullName evidence="7">Hemerythrin family protein</fullName>
    </submittedName>
</protein>
<dbReference type="Proteomes" id="UP001209535">
    <property type="component" value="Unassembled WGS sequence"/>
</dbReference>
<dbReference type="Pfam" id="PF01814">
    <property type="entry name" value="Hemerythrin"/>
    <property type="match status" value="1"/>
</dbReference>